<feature type="region of interest" description="Disordered" evidence="1">
    <location>
        <begin position="1"/>
        <end position="35"/>
    </location>
</feature>
<name>A0A2P5BK54_PARAD</name>
<protein>
    <submittedName>
        <fullName evidence="2">Uncharacterized protein</fullName>
    </submittedName>
</protein>
<evidence type="ECO:0000313" key="3">
    <source>
        <dbReference type="Proteomes" id="UP000237105"/>
    </source>
</evidence>
<keyword evidence="3" id="KW-1185">Reference proteome</keyword>
<sequence>MVIRMRNARGDSHANKDTDNGKAKTSGNTTDDSGELPVSWLRQAGFYIYNLKEMMATAQDLMQIVQEKPSVLNEDSFELLSH</sequence>
<evidence type="ECO:0000313" key="2">
    <source>
        <dbReference type="EMBL" id="PON49174.1"/>
    </source>
</evidence>
<comment type="caution">
    <text evidence="2">The sequence shown here is derived from an EMBL/GenBank/DDBJ whole genome shotgun (WGS) entry which is preliminary data.</text>
</comment>
<gene>
    <name evidence="2" type="ORF">PanWU01x14_231630</name>
</gene>
<proteinExistence type="predicted"/>
<dbReference type="Proteomes" id="UP000237105">
    <property type="component" value="Unassembled WGS sequence"/>
</dbReference>
<dbReference type="OrthoDB" id="10402308at2759"/>
<organism evidence="2 3">
    <name type="scientific">Parasponia andersonii</name>
    <name type="common">Sponia andersonii</name>
    <dbReference type="NCBI Taxonomy" id="3476"/>
    <lineage>
        <taxon>Eukaryota</taxon>
        <taxon>Viridiplantae</taxon>
        <taxon>Streptophyta</taxon>
        <taxon>Embryophyta</taxon>
        <taxon>Tracheophyta</taxon>
        <taxon>Spermatophyta</taxon>
        <taxon>Magnoliopsida</taxon>
        <taxon>eudicotyledons</taxon>
        <taxon>Gunneridae</taxon>
        <taxon>Pentapetalae</taxon>
        <taxon>rosids</taxon>
        <taxon>fabids</taxon>
        <taxon>Rosales</taxon>
        <taxon>Cannabaceae</taxon>
        <taxon>Parasponia</taxon>
    </lineage>
</organism>
<dbReference type="AlphaFoldDB" id="A0A2P5BK54"/>
<dbReference type="EMBL" id="JXTB01000265">
    <property type="protein sequence ID" value="PON49174.1"/>
    <property type="molecule type" value="Genomic_DNA"/>
</dbReference>
<evidence type="ECO:0000256" key="1">
    <source>
        <dbReference type="SAM" id="MobiDB-lite"/>
    </source>
</evidence>
<feature type="compositionally biased region" description="Basic and acidic residues" evidence="1">
    <location>
        <begin position="8"/>
        <end position="22"/>
    </location>
</feature>
<accession>A0A2P5BK54</accession>
<reference evidence="3" key="1">
    <citation type="submission" date="2016-06" db="EMBL/GenBank/DDBJ databases">
        <title>Parallel loss of symbiosis genes in relatives of nitrogen-fixing non-legume Parasponia.</title>
        <authorList>
            <person name="Van Velzen R."/>
            <person name="Holmer R."/>
            <person name="Bu F."/>
            <person name="Rutten L."/>
            <person name="Van Zeijl A."/>
            <person name="Liu W."/>
            <person name="Santuari L."/>
            <person name="Cao Q."/>
            <person name="Sharma T."/>
            <person name="Shen D."/>
            <person name="Roswanjaya Y."/>
            <person name="Wardhani T."/>
            <person name="Kalhor M.S."/>
            <person name="Jansen J."/>
            <person name="Van den Hoogen J."/>
            <person name="Gungor B."/>
            <person name="Hartog M."/>
            <person name="Hontelez J."/>
            <person name="Verver J."/>
            <person name="Yang W.-C."/>
            <person name="Schijlen E."/>
            <person name="Repin R."/>
            <person name="Schilthuizen M."/>
            <person name="Schranz E."/>
            <person name="Heidstra R."/>
            <person name="Miyata K."/>
            <person name="Fedorova E."/>
            <person name="Kohlen W."/>
            <person name="Bisseling T."/>
            <person name="Smit S."/>
            <person name="Geurts R."/>
        </authorList>
    </citation>
    <scope>NUCLEOTIDE SEQUENCE [LARGE SCALE GENOMIC DNA]</scope>
    <source>
        <strain evidence="3">cv. WU1-14</strain>
    </source>
</reference>